<keyword evidence="3" id="KW-1185">Reference proteome</keyword>
<dbReference type="Pfam" id="PF03358">
    <property type="entry name" value="FMN_red"/>
    <property type="match status" value="1"/>
</dbReference>
<dbReference type="Proteomes" id="UP000537862">
    <property type="component" value="Unassembled WGS sequence"/>
</dbReference>
<dbReference type="Gene3D" id="3.40.50.360">
    <property type="match status" value="1"/>
</dbReference>
<organism evidence="2 3">
    <name type="scientific">Pelistega suis</name>
    <dbReference type="NCBI Taxonomy" id="1631957"/>
    <lineage>
        <taxon>Bacteria</taxon>
        <taxon>Pseudomonadati</taxon>
        <taxon>Pseudomonadota</taxon>
        <taxon>Betaproteobacteria</taxon>
        <taxon>Burkholderiales</taxon>
        <taxon>Alcaligenaceae</taxon>
        <taxon>Pelistega</taxon>
    </lineage>
</organism>
<evidence type="ECO:0000313" key="3">
    <source>
        <dbReference type="Proteomes" id="UP000537862"/>
    </source>
</evidence>
<gene>
    <name evidence="2" type="ORF">HKX39_02610</name>
</gene>
<dbReference type="SUPFAM" id="SSF52218">
    <property type="entry name" value="Flavoproteins"/>
    <property type="match status" value="1"/>
</dbReference>
<dbReference type="EMBL" id="JABGBN010000001">
    <property type="protein sequence ID" value="NOL51072.1"/>
    <property type="molecule type" value="Genomic_DNA"/>
</dbReference>
<evidence type="ECO:0000313" key="2">
    <source>
        <dbReference type="EMBL" id="NOL51072.1"/>
    </source>
</evidence>
<dbReference type="InterPro" id="IPR005025">
    <property type="entry name" value="FMN_Rdtase-like_dom"/>
</dbReference>
<feature type="domain" description="NADPH-dependent FMN reductase-like" evidence="1">
    <location>
        <begin position="48"/>
        <end position="124"/>
    </location>
</feature>
<proteinExistence type="predicted"/>
<sequence length="164" mass="17936">MKTLLIVYHSRTHTARLAALMAKKGADSIKKSLAVEHQILLKQAPEVTLEDLLNADSYLFCAPENLGTLSGAMKECLDTYYYDVLGKLEGRPFSAIIGAGTDGSGALRQLRTICTGWRLNEVVPSKILLTQADTPETIQAPKVLTKEQEEQAWEIGATLFALMA</sequence>
<dbReference type="RefSeq" id="WP_171679743.1">
    <property type="nucleotide sequence ID" value="NZ_JABGBN010000001.1"/>
</dbReference>
<accession>A0A849P5L2</accession>
<dbReference type="InterPro" id="IPR029039">
    <property type="entry name" value="Flavoprotein-like_sf"/>
</dbReference>
<reference evidence="2 3" key="1">
    <citation type="submission" date="2020-05" db="EMBL/GenBank/DDBJ databases">
        <authorList>
            <person name="Niu N."/>
        </authorList>
    </citation>
    <scope>NUCLEOTIDE SEQUENCE [LARGE SCALE GENOMIC DNA]</scope>
    <source>
        <strain evidence="2 3">3340-03</strain>
    </source>
</reference>
<name>A0A849P5L2_9BURK</name>
<dbReference type="AlphaFoldDB" id="A0A849P5L2"/>
<comment type="caution">
    <text evidence="2">The sequence shown here is derived from an EMBL/GenBank/DDBJ whole genome shotgun (WGS) entry which is preliminary data.</text>
</comment>
<protein>
    <submittedName>
        <fullName evidence="2">Flavodoxin family protein</fullName>
    </submittedName>
</protein>
<dbReference type="GO" id="GO:0016491">
    <property type="term" value="F:oxidoreductase activity"/>
    <property type="evidence" value="ECO:0007669"/>
    <property type="project" value="InterPro"/>
</dbReference>
<evidence type="ECO:0000259" key="1">
    <source>
        <dbReference type="Pfam" id="PF03358"/>
    </source>
</evidence>